<sequence length="325" mass="33977">MPLGFLLPHVTVPRERNSRMANADQGTAAPRATWWDVAMPRIVVVTDSTASLAPEMTDARGIVVVPLQLVVGDRTLDEDPADSAGTVTNALKERRQVSTSRPSPELMLDAYERAAAQGAGEVVSVHLSSRLSGTFESAELAARRSPVPVHPVDTGQLGMGTGFAVLAAAQARDAGLDGVSVAAAARTRAEATRSLFYVDTLEHLRRGGRIGAARSLLGSVLAVKPLLTISAGAVVPLDKARTSTRALQRLVELAVAAAQEAGAPVDVAVQHLASGQRAEGVADRLRERLQLTEVEVSEVGGVLGAHVGPGMVAVVVAPRWEQPTD</sequence>
<reference evidence="2" key="1">
    <citation type="submission" date="2020-02" db="EMBL/GenBank/DDBJ databases">
        <authorList>
            <person name="Meier V. D."/>
        </authorList>
    </citation>
    <scope>NUCLEOTIDE SEQUENCE</scope>
    <source>
        <strain evidence="2">AVDCRST_MAG29</strain>
    </source>
</reference>
<dbReference type="InterPro" id="IPR050270">
    <property type="entry name" value="DegV_domain_contain"/>
</dbReference>
<evidence type="ECO:0000256" key="1">
    <source>
        <dbReference type="ARBA" id="ARBA00023121"/>
    </source>
</evidence>
<proteinExistence type="predicted"/>
<dbReference type="Gene3D" id="3.30.1180.10">
    <property type="match status" value="1"/>
</dbReference>
<gene>
    <name evidence="2" type="ORF">AVDCRST_MAG29-1837</name>
</gene>
<dbReference type="SUPFAM" id="SSF82549">
    <property type="entry name" value="DAK1/DegV-like"/>
    <property type="match status" value="1"/>
</dbReference>
<dbReference type="NCBIfam" id="TIGR00762">
    <property type="entry name" value="DegV"/>
    <property type="match status" value="1"/>
</dbReference>
<dbReference type="EMBL" id="CADCUG010000115">
    <property type="protein sequence ID" value="CAA9345222.1"/>
    <property type="molecule type" value="Genomic_DNA"/>
</dbReference>
<evidence type="ECO:0000313" key="2">
    <source>
        <dbReference type="EMBL" id="CAA9345222.1"/>
    </source>
</evidence>
<keyword evidence="1" id="KW-0446">Lipid-binding</keyword>
<dbReference type="Pfam" id="PF02645">
    <property type="entry name" value="DegV"/>
    <property type="match status" value="1"/>
</dbReference>
<dbReference type="PANTHER" id="PTHR33434">
    <property type="entry name" value="DEGV DOMAIN-CONTAINING PROTEIN DR_1986-RELATED"/>
    <property type="match status" value="1"/>
</dbReference>
<dbReference type="Gene3D" id="3.40.50.10170">
    <property type="match status" value="1"/>
</dbReference>
<dbReference type="PANTHER" id="PTHR33434:SF2">
    <property type="entry name" value="FATTY ACID-BINDING PROTEIN TM_1468"/>
    <property type="match status" value="1"/>
</dbReference>
<dbReference type="InterPro" id="IPR003797">
    <property type="entry name" value="DegV"/>
</dbReference>
<protein>
    <submittedName>
        <fullName evidence="2">DegV family protein</fullName>
    </submittedName>
</protein>
<dbReference type="GO" id="GO:0008289">
    <property type="term" value="F:lipid binding"/>
    <property type="evidence" value="ECO:0007669"/>
    <property type="project" value="UniProtKB-KW"/>
</dbReference>
<dbReference type="InterPro" id="IPR043168">
    <property type="entry name" value="DegV_C"/>
</dbReference>
<organism evidence="2">
    <name type="scientific">uncultured Nocardioidaceae bacterium</name>
    <dbReference type="NCBI Taxonomy" id="253824"/>
    <lineage>
        <taxon>Bacteria</taxon>
        <taxon>Bacillati</taxon>
        <taxon>Actinomycetota</taxon>
        <taxon>Actinomycetes</taxon>
        <taxon>Propionibacteriales</taxon>
        <taxon>Nocardioidaceae</taxon>
        <taxon>environmental samples</taxon>
    </lineage>
</organism>
<dbReference type="AlphaFoldDB" id="A0A6J4LYD0"/>
<dbReference type="PROSITE" id="PS51482">
    <property type="entry name" value="DEGV"/>
    <property type="match status" value="1"/>
</dbReference>
<accession>A0A6J4LYD0</accession>
<name>A0A6J4LYD0_9ACTN</name>